<accession>A0A1H9WDM6</accession>
<dbReference type="Proteomes" id="UP000198885">
    <property type="component" value="Unassembled WGS sequence"/>
</dbReference>
<reference evidence="1 2" key="1">
    <citation type="submission" date="2016-10" db="EMBL/GenBank/DDBJ databases">
        <authorList>
            <person name="de Groot N.N."/>
        </authorList>
    </citation>
    <scope>NUCLEOTIDE SEQUENCE [LARGE SCALE GENOMIC DNA]</scope>
    <source>
        <strain evidence="1 2">DSM 23042</strain>
    </source>
</reference>
<dbReference type="EMBL" id="FOGU01000010">
    <property type="protein sequence ID" value="SES31889.1"/>
    <property type="molecule type" value="Genomic_DNA"/>
</dbReference>
<organism evidence="1 2">
    <name type="scientific">Tranquillimonas rosea</name>
    <dbReference type="NCBI Taxonomy" id="641238"/>
    <lineage>
        <taxon>Bacteria</taxon>
        <taxon>Pseudomonadati</taxon>
        <taxon>Pseudomonadota</taxon>
        <taxon>Alphaproteobacteria</taxon>
        <taxon>Rhodobacterales</taxon>
        <taxon>Roseobacteraceae</taxon>
        <taxon>Tranquillimonas</taxon>
    </lineage>
</organism>
<dbReference type="RefSeq" id="WP_092695416.1">
    <property type="nucleotide sequence ID" value="NZ_CBDDGO010000004.1"/>
</dbReference>
<sequence>MARIAPPITPTDVSAYLRAALKAARRDDRSGAATSPRYGERIWVPLERCQHQSLARLSPRQSGLVLPGDWDQQVQPLTDNPKIAYCLRHWRDGQTWEEAGAVDYMMEKIAANVVHDHLTTRGQVLRRFAELDRIFEQVRAEGCLRPMKQARWLVFREYGGPLFHIGSTGQPIFGPAGHHRLGMALALGHKTMPAQLGVIHPAALSTLPALRTRPA</sequence>
<protein>
    <submittedName>
        <fullName evidence="1">Uncharacterized protein</fullName>
    </submittedName>
</protein>
<proteinExistence type="predicted"/>
<gene>
    <name evidence="1" type="ORF">SAMN04490244_11089</name>
</gene>
<evidence type="ECO:0000313" key="2">
    <source>
        <dbReference type="Proteomes" id="UP000198885"/>
    </source>
</evidence>
<dbReference type="STRING" id="641238.SAMN04490244_11089"/>
<dbReference type="AlphaFoldDB" id="A0A1H9WDM6"/>
<keyword evidence="2" id="KW-1185">Reference proteome</keyword>
<dbReference type="OrthoDB" id="1495959at2"/>
<name>A0A1H9WDM6_9RHOB</name>
<evidence type="ECO:0000313" key="1">
    <source>
        <dbReference type="EMBL" id="SES31889.1"/>
    </source>
</evidence>